<comment type="caution">
    <text evidence="3">The sequence shown here is derived from an EMBL/GenBank/DDBJ whole genome shotgun (WGS) entry which is preliminary data.</text>
</comment>
<name>A0A398CWC5_9BACT</name>
<dbReference type="AlphaFoldDB" id="A0A398CWC5"/>
<dbReference type="InterPro" id="IPR011330">
    <property type="entry name" value="Glyco_hydro/deAcase_b/a-brl"/>
</dbReference>
<dbReference type="SUPFAM" id="SSF88713">
    <property type="entry name" value="Glycoside hydrolase/deacetylase"/>
    <property type="match status" value="1"/>
</dbReference>
<feature type="domain" description="NodB homology" evidence="2">
    <location>
        <begin position="191"/>
        <end position="369"/>
    </location>
</feature>
<dbReference type="PANTHER" id="PTHR10587">
    <property type="entry name" value="GLYCOSYL TRANSFERASE-RELATED"/>
    <property type="match status" value="1"/>
</dbReference>
<feature type="signal peptide" evidence="1">
    <location>
        <begin position="1"/>
        <end position="21"/>
    </location>
</feature>
<gene>
    <name evidence="3" type="ORF">SMC6_08355</name>
</gene>
<evidence type="ECO:0000259" key="2">
    <source>
        <dbReference type="PROSITE" id="PS51677"/>
    </source>
</evidence>
<protein>
    <submittedName>
        <fullName evidence="3">Polysaccharide deacetylase family protein</fullName>
    </submittedName>
</protein>
<reference evidence="3 4" key="1">
    <citation type="submission" date="2018-09" db="EMBL/GenBank/DDBJ databases">
        <title>Discovery and Ecogenomic Context for Candidatus Cryosericales, a Global Caldiserica Order Active in Thawing Permafrost.</title>
        <authorList>
            <person name="Martinez M.A."/>
            <person name="Woodcroft B.J."/>
            <person name="Ignacio Espinoza J.C."/>
            <person name="Zayed A."/>
            <person name="Singleton C.M."/>
            <person name="Boyd J."/>
            <person name="Li Y.-F."/>
            <person name="Purvine S."/>
            <person name="Maughan H."/>
            <person name="Hodgkins S.B."/>
            <person name="Anderson D."/>
            <person name="Sederholm M."/>
            <person name="Temperton B."/>
            <person name="Saleska S.R."/>
            <person name="Tyson G.W."/>
            <person name="Rich V.I."/>
        </authorList>
    </citation>
    <scope>NUCLEOTIDE SEQUENCE [LARGE SCALE GENOMIC DNA]</scope>
    <source>
        <strain evidence="3 4">SMC6</strain>
    </source>
</reference>
<sequence length="378" mass="41816">MSCRKLCWFVVALLVYCCAEAALVPVPSVQAVDTTSWFRLLTVDTSLSISLNGSKLPTTAMRIGDTILVPLNVLHQAWGTVYAVSPAGSALTIGSRHAFWKGMSATYRLDLLDVPWDIAPVRSDGQLYVPLRELMEPMGAFVGKQASTGEMIVAYSTKWQKEPWLRQGQLAQLETVDLTNTKLKRVATTRKVVAFTFDDNWDAVAAVRIADLFHTYNGHCTFFVIGTNVRMHPDAIRTMVRLGDDLGNHTLSHPAATATTGANFVKQIQACEQVLNGMGLTTRPYFRFPYFAEDSHLIDVVTDQGYLVVGSAWTIEDTGPRRSVAFSVATVRRFISPGVIFVGHPNSMMTYEAMKVVLPELVRQGYSFVSISELLRGR</sequence>
<dbReference type="Gene3D" id="3.20.20.370">
    <property type="entry name" value="Glycoside hydrolase/deacetylase"/>
    <property type="match status" value="1"/>
</dbReference>
<organism evidence="3 4">
    <name type="scientific">Candidatus Cryosericum odellii</name>
    <dbReference type="NCBI Taxonomy" id="2290917"/>
    <lineage>
        <taxon>Bacteria</taxon>
        <taxon>Pseudomonadati</taxon>
        <taxon>Caldisericota/Cryosericota group</taxon>
        <taxon>Candidatus Cryosericota</taxon>
        <taxon>Candidatus Cryosericia</taxon>
        <taxon>Candidatus Cryosericales</taxon>
        <taxon>Candidatus Cryosericaceae</taxon>
        <taxon>Candidatus Cryosericum</taxon>
    </lineage>
</organism>
<dbReference type="InterPro" id="IPR002509">
    <property type="entry name" value="NODB_dom"/>
</dbReference>
<proteinExistence type="predicted"/>
<accession>A0A398CWC5</accession>
<evidence type="ECO:0000313" key="3">
    <source>
        <dbReference type="EMBL" id="RIE06833.1"/>
    </source>
</evidence>
<keyword evidence="1" id="KW-0732">Signal</keyword>
<dbReference type="EMBL" id="QXIT01000147">
    <property type="protein sequence ID" value="RIE06833.1"/>
    <property type="molecule type" value="Genomic_DNA"/>
</dbReference>
<keyword evidence="4" id="KW-1185">Reference proteome</keyword>
<dbReference type="CDD" id="cd10917">
    <property type="entry name" value="CE4_NodB_like_6s_7s"/>
    <property type="match status" value="1"/>
</dbReference>
<evidence type="ECO:0000313" key="4">
    <source>
        <dbReference type="Proteomes" id="UP000266260"/>
    </source>
</evidence>
<dbReference type="PROSITE" id="PS51677">
    <property type="entry name" value="NODB"/>
    <property type="match status" value="1"/>
</dbReference>
<evidence type="ECO:0000256" key="1">
    <source>
        <dbReference type="SAM" id="SignalP"/>
    </source>
</evidence>
<dbReference type="Pfam" id="PF01522">
    <property type="entry name" value="Polysacc_deac_1"/>
    <property type="match status" value="1"/>
</dbReference>
<dbReference type="InterPro" id="IPR050248">
    <property type="entry name" value="Polysacc_deacetylase_ArnD"/>
</dbReference>
<dbReference type="GO" id="GO:0005975">
    <property type="term" value="P:carbohydrate metabolic process"/>
    <property type="evidence" value="ECO:0007669"/>
    <property type="project" value="InterPro"/>
</dbReference>
<feature type="chain" id="PRO_5017429080" evidence="1">
    <location>
        <begin position="22"/>
        <end position="378"/>
    </location>
</feature>
<dbReference type="RefSeq" id="WP_119175834.1">
    <property type="nucleotide sequence ID" value="NZ_QXIT01000147.1"/>
</dbReference>
<dbReference type="GO" id="GO:0016810">
    <property type="term" value="F:hydrolase activity, acting on carbon-nitrogen (but not peptide) bonds"/>
    <property type="evidence" value="ECO:0007669"/>
    <property type="project" value="InterPro"/>
</dbReference>
<dbReference type="Proteomes" id="UP000266260">
    <property type="component" value="Unassembled WGS sequence"/>
</dbReference>